<keyword evidence="1" id="KW-0812">Transmembrane</keyword>
<dbReference type="AlphaFoldDB" id="A0A6P1CZV2"/>
<evidence type="ECO:0000313" key="2">
    <source>
        <dbReference type="EMBL" id="NEW37292.1"/>
    </source>
</evidence>
<name>A0A6P1CZV2_9NOCA</name>
<evidence type="ECO:0000256" key="1">
    <source>
        <dbReference type="SAM" id="Phobius"/>
    </source>
</evidence>
<gene>
    <name evidence="2" type="ORF">GV791_32770</name>
</gene>
<organism evidence="2 3">
    <name type="scientific">Nocardia cyriacigeorgica</name>
    <dbReference type="NCBI Taxonomy" id="135487"/>
    <lineage>
        <taxon>Bacteria</taxon>
        <taxon>Bacillati</taxon>
        <taxon>Actinomycetota</taxon>
        <taxon>Actinomycetes</taxon>
        <taxon>Mycobacteriales</taxon>
        <taxon>Nocardiaceae</taxon>
        <taxon>Nocardia</taxon>
    </lineage>
</organism>
<reference evidence="2 3" key="1">
    <citation type="submission" date="2020-01" db="EMBL/GenBank/DDBJ databases">
        <title>Genetics and antimicrobial susceptibilities of Nocardia species isolated from the soil; a comparison with species isolated from humans.</title>
        <authorList>
            <person name="Carrasco G."/>
            <person name="Monzon S."/>
            <person name="Sansegundo M."/>
            <person name="Garcia E."/>
            <person name="Garrido N."/>
            <person name="Medina M.J."/>
            <person name="Villalon P."/>
            <person name="Ramirez-Arocha A.C."/>
            <person name="Jimenez P."/>
            <person name="Cuesta I."/>
            <person name="Valdezate S."/>
        </authorList>
    </citation>
    <scope>NUCLEOTIDE SEQUENCE [LARGE SCALE GENOMIC DNA]</scope>
    <source>
        <strain evidence="2 3">CNM20110626</strain>
    </source>
</reference>
<accession>A0A6P1CZV2</accession>
<keyword evidence="1" id="KW-1133">Transmembrane helix</keyword>
<keyword evidence="1" id="KW-0472">Membrane</keyword>
<evidence type="ECO:0000313" key="3">
    <source>
        <dbReference type="Proteomes" id="UP000471166"/>
    </source>
</evidence>
<sequence length="91" mass="9816">MEEAASLTAIARASRGDALIMVATFLVTVAVDLVTAVVIGVAVAIVLALRSVAREARLHQVPLDESDHLAEEHDLLRDHIVAYRIDGPLFF</sequence>
<feature type="transmembrane region" description="Helical" evidence="1">
    <location>
        <begin position="20"/>
        <end position="49"/>
    </location>
</feature>
<comment type="caution">
    <text evidence="2">The sequence shown here is derived from an EMBL/GenBank/DDBJ whole genome shotgun (WGS) entry which is preliminary data.</text>
</comment>
<protein>
    <submittedName>
        <fullName evidence="2">Sodium-independent anion transporter</fullName>
    </submittedName>
</protein>
<dbReference type="EMBL" id="JAAGVB010000615">
    <property type="protein sequence ID" value="NEW37292.1"/>
    <property type="molecule type" value="Genomic_DNA"/>
</dbReference>
<proteinExistence type="predicted"/>
<dbReference type="Proteomes" id="UP000471166">
    <property type="component" value="Unassembled WGS sequence"/>
</dbReference>
<feature type="non-terminal residue" evidence="2">
    <location>
        <position position="1"/>
    </location>
</feature>
<feature type="non-terminal residue" evidence="2">
    <location>
        <position position="91"/>
    </location>
</feature>